<evidence type="ECO:0000313" key="1">
    <source>
        <dbReference type="EMBL" id="MPQ62310.1"/>
    </source>
</evidence>
<gene>
    <name evidence="1" type="ORF">E4V82_09310</name>
</gene>
<comment type="caution">
    <text evidence="1">The sequence shown here is derived from an EMBL/GenBank/DDBJ whole genome shotgun (WGS) entry which is preliminary data.</text>
</comment>
<accession>A0A5N7IMU6</accession>
<dbReference type="AlphaFoldDB" id="A0A5N7IMU6"/>
<protein>
    <submittedName>
        <fullName evidence="1">DUF1963 domain-containing protein</fullName>
    </submittedName>
</protein>
<name>A0A5N7IMU6_9CLOT</name>
<sequence>MVRKFDIIEFEQTEKQIVKPITKFGGQPVWLEEPQWPVSCGWDNRLMMFVGQIAIEKGMLGNKENAVAYIFVTHAEDYNDDFYDPDVVEWYGGENAVIIQPGGEVYCEYRNINDGPTLYDAKNRNFQYIPKIVESFDPDFIVEKEYNLLDVSSQNEYFESVDKNKIGGTPSFFRGDEWPEGDWKLLLQLKTNFLPFKLILGDMPVMYVFISHDFKRSGILIQD</sequence>
<reference evidence="1 2" key="1">
    <citation type="journal article" date="2019" name="Lett. Appl. Microbiol.">
        <title>A case of 'blown pack' spoilage of vacuum-packaged pork likely associated with Clostridium estertheticum in Canada.</title>
        <authorList>
            <person name="Zhang P."/>
            <person name="Ward P."/>
            <person name="McMullen L.M."/>
            <person name="Yang X."/>
        </authorList>
    </citation>
    <scope>NUCLEOTIDE SEQUENCE [LARGE SCALE GENOMIC DNA]</scope>
    <source>
        <strain evidence="1 2">MA19</strain>
    </source>
</reference>
<dbReference type="SUPFAM" id="SSF103032">
    <property type="entry name" value="Hypothetical protein YwqG"/>
    <property type="match status" value="1"/>
</dbReference>
<dbReference type="InterPro" id="IPR015315">
    <property type="entry name" value="DUF1963"/>
</dbReference>
<dbReference type="Pfam" id="PF09234">
    <property type="entry name" value="DUF1963"/>
    <property type="match status" value="1"/>
</dbReference>
<evidence type="ECO:0000313" key="2">
    <source>
        <dbReference type="Proteomes" id="UP000342249"/>
    </source>
</evidence>
<dbReference type="RefSeq" id="WP_152752119.1">
    <property type="nucleotide sequence ID" value="NZ_SPSE01000025.1"/>
</dbReference>
<dbReference type="EMBL" id="SPSF01000023">
    <property type="protein sequence ID" value="MPQ62310.1"/>
    <property type="molecule type" value="Genomic_DNA"/>
</dbReference>
<dbReference type="Gene3D" id="2.30.320.10">
    <property type="entry name" value="YwqG-like"/>
    <property type="match status" value="1"/>
</dbReference>
<organism evidence="1 2">
    <name type="scientific">Clostridium estertheticum</name>
    <dbReference type="NCBI Taxonomy" id="238834"/>
    <lineage>
        <taxon>Bacteria</taxon>
        <taxon>Bacillati</taxon>
        <taxon>Bacillota</taxon>
        <taxon>Clostridia</taxon>
        <taxon>Eubacteriales</taxon>
        <taxon>Clostridiaceae</taxon>
        <taxon>Clostridium</taxon>
    </lineage>
</organism>
<dbReference type="InterPro" id="IPR035948">
    <property type="entry name" value="YwqG-like_sf"/>
</dbReference>
<proteinExistence type="predicted"/>
<dbReference type="Proteomes" id="UP000342249">
    <property type="component" value="Unassembled WGS sequence"/>
</dbReference>